<evidence type="ECO:0000313" key="1">
    <source>
        <dbReference type="EnsemblMetazoa" id="PPA40560.1"/>
    </source>
</evidence>
<sequence>MDNLSVIFLTVPLIPLLQLLFNVFSCCAALLMLRIVQATQLHPNCKHANEQLLFNEPMTAQQDDCNDDLSPMYSQRINFRKRQLP</sequence>
<organism evidence="1 2">
    <name type="scientific">Pristionchus pacificus</name>
    <name type="common">Parasitic nematode worm</name>
    <dbReference type="NCBI Taxonomy" id="54126"/>
    <lineage>
        <taxon>Eukaryota</taxon>
        <taxon>Metazoa</taxon>
        <taxon>Ecdysozoa</taxon>
        <taxon>Nematoda</taxon>
        <taxon>Chromadorea</taxon>
        <taxon>Rhabditida</taxon>
        <taxon>Rhabditina</taxon>
        <taxon>Diplogasteromorpha</taxon>
        <taxon>Diplogasteroidea</taxon>
        <taxon>Neodiplogasteridae</taxon>
        <taxon>Pristionchus</taxon>
    </lineage>
</organism>
<reference evidence="2" key="1">
    <citation type="journal article" date="2008" name="Nat. Genet.">
        <title>The Pristionchus pacificus genome provides a unique perspective on nematode lifestyle and parasitism.</title>
        <authorList>
            <person name="Dieterich C."/>
            <person name="Clifton S.W."/>
            <person name="Schuster L.N."/>
            <person name="Chinwalla A."/>
            <person name="Delehaunty K."/>
            <person name="Dinkelacker I."/>
            <person name="Fulton L."/>
            <person name="Fulton R."/>
            <person name="Godfrey J."/>
            <person name="Minx P."/>
            <person name="Mitreva M."/>
            <person name="Roeseler W."/>
            <person name="Tian H."/>
            <person name="Witte H."/>
            <person name="Yang S.P."/>
            <person name="Wilson R.K."/>
            <person name="Sommer R.J."/>
        </authorList>
    </citation>
    <scope>NUCLEOTIDE SEQUENCE [LARGE SCALE GENOMIC DNA]</scope>
    <source>
        <strain evidence="2">PS312</strain>
    </source>
</reference>
<reference evidence="1" key="2">
    <citation type="submission" date="2022-06" db="UniProtKB">
        <authorList>
            <consortium name="EnsemblMetazoa"/>
        </authorList>
    </citation>
    <scope>IDENTIFICATION</scope>
    <source>
        <strain evidence="1">PS312</strain>
    </source>
</reference>
<gene>
    <name evidence="1" type="primary">WBGene00278929</name>
</gene>
<proteinExistence type="predicted"/>
<name>A0A2A6C1Q9_PRIPA</name>
<evidence type="ECO:0000313" key="2">
    <source>
        <dbReference type="Proteomes" id="UP000005239"/>
    </source>
</evidence>
<accession>A0A8R1Z012</accession>
<accession>A0A2A6C1Q9</accession>
<dbReference type="Proteomes" id="UP000005239">
    <property type="component" value="Unassembled WGS sequence"/>
</dbReference>
<keyword evidence="2" id="KW-1185">Reference proteome</keyword>
<dbReference type="EnsemblMetazoa" id="PPA40560.1">
    <property type="protein sequence ID" value="PPA40560.1"/>
    <property type="gene ID" value="WBGene00278929"/>
</dbReference>
<protein>
    <submittedName>
        <fullName evidence="1">Uncharacterized protein</fullName>
    </submittedName>
</protein>
<dbReference type="AlphaFoldDB" id="A0A2A6C1Q9"/>